<dbReference type="EC" id="2.7.11.22" evidence="2"/>
<reference evidence="13" key="1">
    <citation type="journal article" date="2020" name="J. Eukaryot. Microbiol.">
        <title>De novo Sequencing, Assembly and Annotation of the Transcriptome for the Free-Living Testate Amoeba Arcella intermedia.</title>
        <authorList>
            <person name="Ribeiro G.M."/>
            <person name="Porfirio-Sousa A.L."/>
            <person name="Maurer-Alcala X.X."/>
            <person name="Katz L.A."/>
            <person name="Lahr D.J.G."/>
        </authorList>
    </citation>
    <scope>NUCLEOTIDE SEQUENCE</scope>
</reference>
<keyword evidence="7 10" id="KW-0067">ATP-binding</keyword>
<evidence type="ECO:0000256" key="1">
    <source>
        <dbReference type="ARBA" id="ARBA00006485"/>
    </source>
</evidence>
<proteinExistence type="inferred from homology"/>
<dbReference type="PROSITE" id="PS50011">
    <property type="entry name" value="PROTEIN_KINASE_DOM"/>
    <property type="match status" value="1"/>
</dbReference>
<evidence type="ECO:0000256" key="3">
    <source>
        <dbReference type="ARBA" id="ARBA00022527"/>
    </source>
</evidence>
<dbReference type="FunFam" id="3.30.200.20:FF:000599">
    <property type="entry name" value="Cyclin-dependent kinase 2"/>
    <property type="match status" value="1"/>
</dbReference>
<evidence type="ECO:0000256" key="6">
    <source>
        <dbReference type="ARBA" id="ARBA00022777"/>
    </source>
</evidence>
<comment type="catalytic activity">
    <reaction evidence="9">
        <text>L-seryl-[protein] + ATP = O-phospho-L-seryl-[protein] + ADP + H(+)</text>
        <dbReference type="Rhea" id="RHEA:17989"/>
        <dbReference type="Rhea" id="RHEA-COMP:9863"/>
        <dbReference type="Rhea" id="RHEA-COMP:11604"/>
        <dbReference type="ChEBI" id="CHEBI:15378"/>
        <dbReference type="ChEBI" id="CHEBI:29999"/>
        <dbReference type="ChEBI" id="CHEBI:30616"/>
        <dbReference type="ChEBI" id="CHEBI:83421"/>
        <dbReference type="ChEBI" id="CHEBI:456216"/>
        <dbReference type="EC" id="2.7.11.22"/>
    </reaction>
</comment>
<organism evidence="13">
    <name type="scientific">Arcella intermedia</name>
    <dbReference type="NCBI Taxonomy" id="1963864"/>
    <lineage>
        <taxon>Eukaryota</taxon>
        <taxon>Amoebozoa</taxon>
        <taxon>Tubulinea</taxon>
        <taxon>Elardia</taxon>
        <taxon>Arcellinida</taxon>
        <taxon>Sphaerothecina</taxon>
        <taxon>Arcellidae</taxon>
        <taxon>Arcella</taxon>
    </lineage>
</organism>
<feature type="binding site" evidence="10">
    <location>
        <position position="37"/>
    </location>
    <ligand>
        <name>ATP</name>
        <dbReference type="ChEBI" id="CHEBI:30616"/>
    </ligand>
</feature>
<dbReference type="Gene3D" id="1.10.510.10">
    <property type="entry name" value="Transferase(Phosphotransferase) domain 1"/>
    <property type="match status" value="1"/>
</dbReference>
<evidence type="ECO:0000256" key="10">
    <source>
        <dbReference type="PROSITE-ProRule" id="PRU10141"/>
    </source>
</evidence>
<evidence type="ECO:0000256" key="2">
    <source>
        <dbReference type="ARBA" id="ARBA00012425"/>
    </source>
</evidence>
<name>A0A6B2LBW3_9EUKA</name>
<dbReference type="Pfam" id="PF00069">
    <property type="entry name" value="Pkinase"/>
    <property type="match status" value="1"/>
</dbReference>
<dbReference type="PANTHER" id="PTHR24056:SF46">
    <property type="entry name" value="CYCLIN-DEPENDENT KINASE 5"/>
    <property type="match status" value="1"/>
</dbReference>
<dbReference type="FunFam" id="1.10.510.10:FF:000574">
    <property type="entry name" value="Cell division related protein kinase 2"/>
    <property type="match status" value="1"/>
</dbReference>
<dbReference type="SUPFAM" id="SSF56112">
    <property type="entry name" value="Protein kinase-like (PK-like)"/>
    <property type="match status" value="1"/>
</dbReference>
<dbReference type="Gene3D" id="3.30.200.20">
    <property type="entry name" value="Phosphorylase Kinase, domain 1"/>
    <property type="match status" value="1"/>
</dbReference>
<evidence type="ECO:0000256" key="11">
    <source>
        <dbReference type="RuleBase" id="RU000304"/>
    </source>
</evidence>
<evidence type="ECO:0000313" key="13">
    <source>
        <dbReference type="EMBL" id="NDV34208.1"/>
    </source>
</evidence>
<evidence type="ECO:0000256" key="7">
    <source>
        <dbReference type="ARBA" id="ARBA00022840"/>
    </source>
</evidence>
<dbReference type="InterPro" id="IPR011009">
    <property type="entry name" value="Kinase-like_dom_sf"/>
</dbReference>
<keyword evidence="6" id="KW-0418">Kinase</keyword>
<dbReference type="InterPro" id="IPR017441">
    <property type="entry name" value="Protein_kinase_ATP_BS"/>
</dbReference>
<evidence type="ECO:0000256" key="9">
    <source>
        <dbReference type="ARBA" id="ARBA00048367"/>
    </source>
</evidence>
<dbReference type="GO" id="GO:0005524">
    <property type="term" value="F:ATP binding"/>
    <property type="evidence" value="ECO:0007669"/>
    <property type="project" value="UniProtKB-UniRule"/>
</dbReference>
<dbReference type="GO" id="GO:0005737">
    <property type="term" value="C:cytoplasm"/>
    <property type="evidence" value="ECO:0007669"/>
    <property type="project" value="TreeGrafter"/>
</dbReference>
<keyword evidence="4" id="KW-0808">Transferase</keyword>
<dbReference type="GO" id="GO:0005634">
    <property type="term" value="C:nucleus"/>
    <property type="evidence" value="ECO:0007669"/>
    <property type="project" value="TreeGrafter"/>
</dbReference>
<accession>A0A6B2LBW3</accession>
<dbReference type="InterPro" id="IPR008271">
    <property type="entry name" value="Ser/Thr_kinase_AS"/>
</dbReference>
<dbReference type="EMBL" id="GIBP01005239">
    <property type="protein sequence ID" value="NDV34208.1"/>
    <property type="molecule type" value="Transcribed_RNA"/>
</dbReference>
<dbReference type="CDD" id="cd07829">
    <property type="entry name" value="STKc_CDK_like"/>
    <property type="match status" value="1"/>
</dbReference>
<dbReference type="PROSITE" id="PS00107">
    <property type="entry name" value="PROTEIN_KINASE_ATP"/>
    <property type="match status" value="1"/>
</dbReference>
<dbReference type="InterPro" id="IPR000719">
    <property type="entry name" value="Prot_kinase_dom"/>
</dbReference>
<comment type="catalytic activity">
    <reaction evidence="8">
        <text>L-threonyl-[protein] + ATP = O-phospho-L-threonyl-[protein] + ADP + H(+)</text>
        <dbReference type="Rhea" id="RHEA:46608"/>
        <dbReference type="Rhea" id="RHEA-COMP:11060"/>
        <dbReference type="Rhea" id="RHEA-COMP:11605"/>
        <dbReference type="ChEBI" id="CHEBI:15378"/>
        <dbReference type="ChEBI" id="CHEBI:30013"/>
        <dbReference type="ChEBI" id="CHEBI:30616"/>
        <dbReference type="ChEBI" id="CHEBI:61977"/>
        <dbReference type="ChEBI" id="CHEBI:456216"/>
        <dbReference type="EC" id="2.7.11.22"/>
    </reaction>
</comment>
<keyword evidence="5 10" id="KW-0547">Nucleotide-binding</keyword>
<evidence type="ECO:0000256" key="4">
    <source>
        <dbReference type="ARBA" id="ARBA00022679"/>
    </source>
</evidence>
<dbReference type="SMART" id="SM00220">
    <property type="entry name" value="S_TKc"/>
    <property type="match status" value="1"/>
</dbReference>
<keyword evidence="3 11" id="KW-0723">Serine/threonine-protein kinase</keyword>
<feature type="domain" description="Protein kinase" evidence="12">
    <location>
        <begin position="8"/>
        <end position="290"/>
    </location>
</feature>
<evidence type="ECO:0000256" key="5">
    <source>
        <dbReference type="ARBA" id="ARBA00022741"/>
    </source>
</evidence>
<sequence>MGKEMEKYKRTKKLGEGTYGVVYKAENIFTGEEVALKAIRLESEEEGVPCTAIREISLLKELDHPNVVRLIEIIHDVDKLTLVFEFCDQDLKQHLDAHFGILDNTKIKFFLYQLLKGVEYCHKRRVLHRDLKPQNLLISKKDNTLKLADFGLARAFTVPVRNYSPEVVTLWYRAPEVLMGFKNYSTPIDMWSIGCIFAEMKNGKPLFTGKTTEQQLQSIFKGLGTPSVEDYPKIVELPGWSEDFPQYPGKSLQILVPGLDEDGYDLLGKLLQYDPAKRPSATEAINHPYLATVKSTDQQKKK</sequence>
<dbReference type="InterPro" id="IPR050108">
    <property type="entry name" value="CDK"/>
</dbReference>
<dbReference type="PROSITE" id="PS00108">
    <property type="entry name" value="PROTEIN_KINASE_ST"/>
    <property type="match status" value="1"/>
</dbReference>
<evidence type="ECO:0000256" key="8">
    <source>
        <dbReference type="ARBA" id="ARBA00047811"/>
    </source>
</evidence>
<comment type="similarity">
    <text evidence="1">Belongs to the protein kinase superfamily. CMGC Ser/Thr protein kinase family. CDC2/CDKX subfamily.</text>
</comment>
<dbReference type="GO" id="GO:0004693">
    <property type="term" value="F:cyclin-dependent protein serine/threonine kinase activity"/>
    <property type="evidence" value="ECO:0007669"/>
    <property type="project" value="UniProtKB-EC"/>
</dbReference>
<evidence type="ECO:0000259" key="12">
    <source>
        <dbReference type="PROSITE" id="PS50011"/>
    </source>
</evidence>
<protein>
    <recommendedName>
        <fullName evidence="2">cyclin-dependent kinase</fullName>
        <ecNumber evidence="2">2.7.11.22</ecNumber>
    </recommendedName>
</protein>
<dbReference type="AlphaFoldDB" id="A0A6B2LBW3"/>
<dbReference type="PANTHER" id="PTHR24056">
    <property type="entry name" value="CELL DIVISION PROTEIN KINASE"/>
    <property type="match status" value="1"/>
</dbReference>